<dbReference type="Gene3D" id="3.30.420.10">
    <property type="entry name" value="Ribonuclease H-like superfamily/Ribonuclease H"/>
    <property type="match status" value="1"/>
</dbReference>
<sequence>MTTITKKEMEKEPQEITSREGLEKGQEAKFFEVGSSEKGKTRRRESGISRLEVDDIYHIHGSAEKDVIRGRKFEPGTNSIGRVGFGGSKVTSLGTIDLATPIGEEPKWRTTMIRFLVVDTPFTSSSASNGGAEILLQGQGGVEIEVAAKLSFPFTNEAEYKALILGLELDVYTNSQLVAMQIGGSYETHEWSMTQYLKKIKEMMAAFTKGETPFCLVHDTKAIIPAEIKEETKRISQYDPASKREGRFFDLTTMEERRDHAYAQRLHHKSLMIRSYKRKVRPRHFQVGDLVLKKQDQAGLIQVYNLGSSKYQSLKQLRRHQSGEYLAAQNRFKIQQLITTISTKGNQIKESFKGKKAQSELIDLLDIMEKYSELEANPERLHILTQIKLQGVHIRAGSYLGTRINGELFREWAVLVGEYNVAGYW</sequence>
<evidence type="ECO:0000256" key="1">
    <source>
        <dbReference type="SAM" id="MobiDB-lite"/>
    </source>
</evidence>
<evidence type="ECO:0008006" key="4">
    <source>
        <dbReference type="Google" id="ProtNLM"/>
    </source>
</evidence>
<accession>A0AAE1WDK9</accession>
<dbReference type="Proteomes" id="UP001289374">
    <property type="component" value="Unassembled WGS sequence"/>
</dbReference>
<name>A0AAE1WDK9_9LAMI</name>
<evidence type="ECO:0000313" key="3">
    <source>
        <dbReference type="Proteomes" id="UP001289374"/>
    </source>
</evidence>
<proteinExistence type="predicted"/>
<reference evidence="2" key="2">
    <citation type="journal article" date="2024" name="Plant">
        <title>Genomic evolution and insights into agronomic trait innovations of Sesamum species.</title>
        <authorList>
            <person name="Miao H."/>
            <person name="Wang L."/>
            <person name="Qu L."/>
            <person name="Liu H."/>
            <person name="Sun Y."/>
            <person name="Le M."/>
            <person name="Wang Q."/>
            <person name="Wei S."/>
            <person name="Zheng Y."/>
            <person name="Lin W."/>
            <person name="Duan Y."/>
            <person name="Cao H."/>
            <person name="Xiong S."/>
            <person name="Wang X."/>
            <person name="Wei L."/>
            <person name="Li C."/>
            <person name="Ma Q."/>
            <person name="Ju M."/>
            <person name="Zhao R."/>
            <person name="Li G."/>
            <person name="Mu C."/>
            <person name="Tian Q."/>
            <person name="Mei H."/>
            <person name="Zhang T."/>
            <person name="Gao T."/>
            <person name="Zhang H."/>
        </authorList>
    </citation>
    <scope>NUCLEOTIDE SEQUENCE</scope>
    <source>
        <strain evidence="2">K16</strain>
    </source>
</reference>
<organism evidence="2 3">
    <name type="scientific">Sesamum angolense</name>
    <dbReference type="NCBI Taxonomy" id="2727404"/>
    <lineage>
        <taxon>Eukaryota</taxon>
        <taxon>Viridiplantae</taxon>
        <taxon>Streptophyta</taxon>
        <taxon>Embryophyta</taxon>
        <taxon>Tracheophyta</taxon>
        <taxon>Spermatophyta</taxon>
        <taxon>Magnoliopsida</taxon>
        <taxon>eudicotyledons</taxon>
        <taxon>Gunneridae</taxon>
        <taxon>Pentapetalae</taxon>
        <taxon>asterids</taxon>
        <taxon>lamiids</taxon>
        <taxon>Lamiales</taxon>
        <taxon>Pedaliaceae</taxon>
        <taxon>Sesamum</taxon>
    </lineage>
</organism>
<dbReference type="InterPro" id="IPR036397">
    <property type="entry name" value="RNaseH_sf"/>
</dbReference>
<dbReference type="AlphaFoldDB" id="A0AAE1WDK9"/>
<dbReference type="InterPro" id="IPR012337">
    <property type="entry name" value="RNaseH-like_sf"/>
</dbReference>
<dbReference type="SUPFAM" id="SSF53098">
    <property type="entry name" value="Ribonuclease H-like"/>
    <property type="match status" value="1"/>
</dbReference>
<keyword evidence="3" id="KW-1185">Reference proteome</keyword>
<reference evidence="2" key="1">
    <citation type="submission" date="2020-06" db="EMBL/GenBank/DDBJ databases">
        <authorList>
            <person name="Li T."/>
            <person name="Hu X."/>
            <person name="Zhang T."/>
            <person name="Song X."/>
            <person name="Zhang H."/>
            <person name="Dai N."/>
            <person name="Sheng W."/>
            <person name="Hou X."/>
            <person name="Wei L."/>
        </authorList>
    </citation>
    <scope>NUCLEOTIDE SEQUENCE</scope>
    <source>
        <strain evidence="2">K16</strain>
        <tissue evidence="2">Leaf</tissue>
    </source>
</reference>
<protein>
    <recommendedName>
        <fullName evidence="4">RNase H type-1 domain-containing protein</fullName>
    </recommendedName>
</protein>
<gene>
    <name evidence="2" type="ORF">Sango_1915400</name>
</gene>
<comment type="caution">
    <text evidence="2">The sequence shown here is derived from an EMBL/GenBank/DDBJ whole genome shotgun (WGS) entry which is preliminary data.</text>
</comment>
<dbReference type="PANTHER" id="PTHR48475:SF2">
    <property type="entry name" value="RIBONUCLEASE H"/>
    <property type="match status" value="1"/>
</dbReference>
<dbReference type="GO" id="GO:0003676">
    <property type="term" value="F:nucleic acid binding"/>
    <property type="evidence" value="ECO:0007669"/>
    <property type="project" value="InterPro"/>
</dbReference>
<evidence type="ECO:0000313" key="2">
    <source>
        <dbReference type="EMBL" id="KAK4391376.1"/>
    </source>
</evidence>
<dbReference type="PANTHER" id="PTHR48475">
    <property type="entry name" value="RIBONUCLEASE H"/>
    <property type="match status" value="1"/>
</dbReference>
<dbReference type="EMBL" id="JACGWL010000011">
    <property type="protein sequence ID" value="KAK4391376.1"/>
    <property type="molecule type" value="Genomic_DNA"/>
</dbReference>
<feature type="region of interest" description="Disordered" evidence="1">
    <location>
        <begin position="1"/>
        <end position="46"/>
    </location>
</feature>